<dbReference type="PANTHER" id="PTHR15644">
    <property type="entry name" value="OSTEOPETROSIS ASSOCIATED TRANSMEMBRANE PROTEIN 1"/>
    <property type="match status" value="1"/>
</dbReference>
<reference evidence="3" key="2">
    <citation type="submission" date="2022-10" db="EMBL/GenBank/DDBJ databases">
        <authorList>
            <consortium name="ENA_rothamsted_submissions"/>
            <consortium name="culmorum"/>
            <person name="King R."/>
        </authorList>
    </citation>
    <scope>NUCLEOTIDE SEQUENCE</scope>
</reference>
<feature type="transmembrane region" description="Helical" evidence="1">
    <location>
        <begin position="211"/>
        <end position="231"/>
    </location>
</feature>
<evidence type="ECO:0008006" key="5">
    <source>
        <dbReference type="Google" id="ProtNLM"/>
    </source>
</evidence>
<dbReference type="Pfam" id="PF09777">
    <property type="entry name" value="OSTMP1"/>
    <property type="match status" value="1"/>
</dbReference>
<keyword evidence="2" id="KW-0732">Signal</keyword>
<dbReference type="OrthoDB" id="8021850at2759"/>
<keyword evidence="1" id="KW-1133">Transmembrane helix</keyword>
<dbReference type="GO" id="GO:0005829">
    <property type="term" value="C:cytosol"/>
    <property type="evidence" value="ECO:0007669"/>
    <property type="project" value="TreeGrafter"/>
</dbReference>
<dbReference type="InterPro" id="IPR019172">
    <property type="entry name" value="Osteopetrosis-assoc_TM_1"/>
</dbReference>
<evidence type="ECO:0000256" key="1">
    <source>
        <dbReference type="SAM" id="Phobius"/>
    </source>
</evidence>
<evidence type="ECO:0000256" key="2">
    <source>
        <dbReference type="SAM" id="SignalP"/>
    </source>
</evidence>
<gene>
    <name evidence="3" type="ORF">PHAECO_LOCUS1942</name>
</gene>
<keyword evidence="4" id="KW-1185">Reference proteome</keyword>
<evidence type="ECO:0000313" key="3">
    <source>
        <dbReference type="EMBL" id="CAH1117921.1"/>
    </source>
</evidence>
<sequence length="257" mass="29842">MYRNNVFLLLFLKGIITSSAFMDKSTSNNCTEIRNNFAIANANFTYCAIQHSRPITLCENCVDIYSNVVESYANMSKDVINGSSCLNHFINLDRLEILQTLYQNSLDLWNRAKCHECFVFENGQHTRKQSNETVQFLKYYNIFMSCVNDTKDADTLCPDCMNNYILLRDYYSSISKYNEKIGLCMDLVDIMNTTWSFWSTSCCKYREHTEYTFIFLNVLVIIIPAVFYLIAQLYVKKKDPTIIQQSRFAESLTVSGT</sequence>
<dbReference type="PANTHER" id="PTHR15644:SF2">
    <property type="entry name" value="OSTEOPETROSIS-ASSOCIATED TRANSMEMBRANE PROTEIN 1"/>
    <property type="match status" value="1"/>
</dbReference>
<dbReference type="AlphaFoldDB" id="A0A9P0GQ09"/>
<feature type="chain" id="PRO_5040211956" description="Osteopetrosis-associated transmembrane protein 1" evidence="2">
    <location>
        <begin position="21"/>
        <end position="257"/>
    </location>
</feature>
<reference evidence="3" key="1">
    <citation type="submission" date="2022-01" db="EMBL/GenBank/DDBJ databases">
        <authorList>
            <person name="King R."/>
        </authorList>
    </citation>
    <scope>NUCLEOTIDE SEQUENCE</scope>
</reference>
<dbReference type="Proteomes" id="UP001153737">
    <property type="component" value="Chromosome 10"/>
</dbReference>
<keyword evidence="1" id="KW-0812">Transmembrane</keyword>
<dbReference type="EMBL" id="OU896716">
    <property type="protein sequence ID" value="CAH1117921.1"/>
    <property type="molecule type" value="Genomic_DNA"/>
</dbReference>
<organism evidence="3 4">
    <name type="scientific">Phaedon cochleariae</name>
    <name type="common">Mustard beetle</name>
    <dbReference type="NCBI Taxonomy" id="80249"/>
    <lineage>
        <taxon>Eukaryota</taxon>
        <taxon>Metazoa</taxon>
        <taxon>Ecdysozoa</taxon>
        <taxon>Arthropoda</taxon>
        <taxon>Hexapoda</taxon>
        <taxon>Insecta</taxon>
        <taxon>Pterygota</taxon>
        <taxon>Neoptera</taxon>
        <taxon>Endopterygota</taxon>
        <taxon>Coleoptera</taxon>
        <taxon>Polyphaga</taxon>
        <taxon>Cucujiformia</taxon>
        <taxon>Chrysomeloidea</taxon>
        <taxon>Chrysomelidae</taxon>
        <taxon>Chrysomelinae</taxon>
        <taxon>Chrysomelini</taxon>
        <taxon>Phaedon</taxon>
    </lineage>
</organism>
<feature type="signal peptide" evidence="2">
    <location>
        <begin position="1"/>
        <end position="20"/>
    </location>
</feature>
<protein>
    <recommendedName>
        <fullName evidence="5">Osteopetrosis-associated transmembrane protein 1</fullName>
    </recommendedName>
</protein>
<accession>A0A9P0GQ09</accession>
<keyword evidence="1" id="KW-0472">Membrane</keyword>
<name>A0A9P0GQ09_PHACE</name>
<proteinExistence type="predicted"/>
<evidence type="ECO:0000313" key="4">
    <source>
        <dbReference type="Proteomes" id="UP001153737"/>
    </source>
</evidence>